<sequence length="302" mass="34853">MTLVDDTQQLAFYFGICLFIACFIGNGINILVFSKVRTYRTNPCTFYFLMGSIDNMLYVLLNLTIRILSDTYKIDIYAASDVWCKIRQFFLFVPALISVTFSCLAIIDQFLITSRNVQLRNCSQIKWAHRISLFVVIFWCLYGVHVFFVYRILSTTRTCGSDNPILAIYSPIYLIGIICGLPVGIMTLFGFLTYRNIRQTLRPAELQYDRQLIRMTFIHVVLVVVSLLPYGVNRAYTLITSGIVKDSDRQSKEYFVTTIVTLGTYLYYVGSCYTFLVTSNRFRERVKDEIFCCHRPNAIAPT</sequence>
<dbReference type="PANTHER" id="PTHR24243:SF230">
    <property type="entry name" value="G-PROTEIN COUPLED RECEPTORS FAMILY 1 PROFILE DOMAIN-CONTAINING PROTEIN"/>
    <property type="match status" value="1"/>
</dbReference>
<dbReference type="InterPro" id="IPR017452">
    <property type="entry name" value="GPCR_Rhodpsn_7TM"/>
</dbReference>
<evidence type="ECO:0000313" key="13">
    <source>
        <dbReference type="Proteomes" id="UP000663852"/>
    </source>
</evidence>
<proteinExistence type="predicted"/>
<evidence type="ECO:0000256" key="2">
    <source>
        <dbReference type="ARBA" id="ARBA00022692"/>
    </source>
</evidence>
<evidence type="ECO:0000256" key="1">
    <source>
        <dbReference type="ARBA" id="ARBA00004141"/>
    </source>
</evidence>
<comment type="caution">
    <text evidence="11">The sequence shown here is derived from an EMBL/GenBank/DDBJ whole genome shotgun (WGS) entry which is preliminary data.</text>
</comment>
<feature type="transmembrane region" description="Helical" evidence="8">
    <location>
        <begin position="131"/>
        <end position="152"/>
    </location>
</feature>
<comment type="subcellular location">
    <subcellularLocation>
        <location evidence="1">Membrane</location>
        <topology evidence="1">Multi-pass membrane protein</topology>
    </subcellularLocation>
</comment>
<name>A0A815HAQ8_ADIRI</name>
<evidence type="ECO:0000313" key="11">
    <source>
        <dbReference type="EMBL" id="CAF1349648.1"/>
    </source>
</evidence>
<dbReference type="CDD" id="cd00637">
    <property type="entry name" value="7tm_classA_rhodopsin-like"/>
    <property type="match status" value="1"/>
</dbReference>
<keyword evidence="2 8" id="KW-0812">Transmembrane</keyword>
<evidence type="ECO:0000259" key="9">
    <source>
        <dbReference type="PROSITE" id="PS50262"/>
    </source>
</evidence>
<feature type="transmembrane region" description="Helical" evidence="8">
    <location>
        <begin position="12"/>
        <end position="34"/>
    </location>
</feature>
<keyword evidence="3 8" id="KW-1133">Transmembrane helix</keyword>
<dbReference type="EMBL" id="CAJNOR010000099">
    <property type="protein sequence ID" value="CAF0795846.1"/>
    <property type="molecule type" value="Genomic_DNA"/>
</dbReference>
<feature type="transmembrane region" description="Helical" evidence="8">
    <location>
        <begin position="212"/>
        <end position="232"/>
    </location>
</feature>
<dbReference type="GO" id="GO:0004930">
    <property type="term" value="F:G protein-coupled receptor activity"/>
    <property type="evidence" value="ECO:0007669"/>
    <property type="project" value="UniProtKB-KW"/>
</dbReference>
<dbReference type="EMBL" id="CAJNOJ010000262">
    <property type="protein sequence ID" value="CAF1349648.1"/>
    <property type="molecule type" value="Genomic_DNA"/>
</dbReference>
<feature type="transmembrane region" description="Helical" evidence="8">
    <location>
        <begin position="172"/>
        <end position="192"/>
    </location>
</feature>
<reference evidence="11" key="1">
    <citation type="submission" date="2021-02" db="EMBL/GenBank/DDBJ databases">
        <authorList>
            <person name="Nowell W R."/>
        </authorList>
    </citation>
    <scope>NUCLEOTIDE SEQUENCE</scope>
</reference>
<dbReference type="GO" id="GO:0005886">
    <property type="term" value="C:plasma membrane"/>
    <property type="evidence" value="ECO:0007669"/>
    <property type="project" value="TreeGrafter"/>
</dbReference>
<evidence type="ECO:0000256" key="7">
    <source>
        <dbReference type="ARBA" id="ARBA00023224"/>
    </source>
</evidence>
<feature type="transmembrane region" description="Helical" evidence="8">
    <location>
        <begin position="89"/>
        <end position="111"/>
    </location>
</feature>
<accession>A0A815HAQ8</accession>
<dbReference type="Gene3D" id="1.20.1070.10">
    <property type="entry name" value="Rhodopsin 7-helix transmembrane proteins"/>
    <property type="match status" value="1"/>
</dbReference>
<feature type="transmembrane region" description="Helical" evidence="8">
    <location>
        <begin position="254"/>
        <end position="277"/>
    </location>
</feature>
<keyword evidence="12" id="KW-1185">Reference proteome</keyword>
<evidence type="ECO:0000256" key="5">
    <source>
        <dbReference type="ARBA" id="ARBA00023136"/>
    </source>
</evidence>
<dbReference type="AlphaFoldDB" id="A0A815HAQ8"/>
<evidence type="ECO:0000256" key="6">
    <source>
        <dbReference type="ARBA" id="ARBA00023170"/>
    </source>
</evidence>
<gene>
    <name evidence="11" type="ORF">EDS130_LOCUS33204</name>
    <name evidence="10" type="ORF">XAT740_LOCUS2720</name>
</gene>
<evidence type="ECO:0000256" key="4">
    <source>
        <dbReference type="ARBA" id="ARBA00023040"/>
    </source>
</evidence>
<dbReference type="SUPFAM" id="SSF81321">
    <property type="entry name" value="Family A G protein-coupled receptor-like"/>
    <property type="match status" value="1"/>
</dbReference>
<keyword evidence="6" id="KW-0675">Receptor</keyword>
<dbReference type="PROSITE" id="PS50262">
    <property type="entry name" value="G_PROTEIN_RECEP_F1_2"/>
    <property type="match status" value="1"/>
</dbReference>
<evidence type="ECO:0000313" key="10">
    <source>
        <dbReference type="EMBL" id="CAF0795846.1"/>
    </source>
</evidence>
<protein>
    <recommendedName>
        <fullName evidence="9">G-protein coupled receptors family 1 profile domain-containing protein</fullName>
    </recommendedName>
</protein>
<dbReference type="Proteomes" id="UP000663828">
    <property type="component" value="Unassembled WGS sequence"/>
</dbReference>
<dbReference type="OrthoDB" id="10012510at2759"/>
<evidence type="ECO:0000313" key="12">
    <source>
        <dbReference type="Proteomes" id="UP000663828"/>
    </source>
</evidence>
<keyword evidence="5 8" id="KW-0472">Membrane</keyword>
<dbReference type="Proteomes" id="UP000663852">
    <property type="component" value="Unassembled WGS sequence"/>
</dbReference>
<evidence type="ECO:0000256" key="3">
    <source>
        <dbReference type="ARBA" id="ARBA00022989"/>
    </source>
</evidence>
<evidence type="ECO:0000256" key="8">
    <source>
        <dbReference type="SAM" id="Phobius"/>
    </source>
</evidence>
<keyword evidence="4" id="KW-0297">G-protein coupled receptor</keyword>
<keyword evidence="7" id="KW-0807">Transducer</keyword>
<organism evidence="11 13">
    <name type="scientific">Adineta ricciae</name>
    <name type="common">Rotifer</name>
    <dbReference type="NCBI Taxonomy" id="249248"/>
    <lineage>
        <taxon>Eukaryota</taxon>
        <taxon>Metazoa</taxon>
        <taxon>Spiralia</taxon>
        <taxon>Gnathifera</taxon>
        <taxon>Rotifera</taxon>
        <taxon>Eurotatoria</taxon>
        <taxon>Bdelloidea</taxon>
        <taxon>Adinetida</taxon>
        <taxon>Adinetidae</taxon>
        <taxon>Adineta</taxon>
    </lineage>
</organism>
<feature type="domain" description="G-protein coupled receptors family 1 profile" evidence="9">
    <location>
        <begin position="25"/>
        <end position="278"/>
    </location>
</feature>
<dbReference type="PANTHER" id="PTHR24243">
    <property type="entry name" value="G-PROTEIN COUPLED RECEPTOR"/>
    <property type="match status" value="1"/>
</dbReference>
<feature type="transmembrane region" description="Helical" evidence="8">
    <location>
        <begin position="46"/>
        <end position="69"/>
    </location>
</feature>